<dbReference type="Gene3D" id="3.10.590.10">
    <property type="entry name" value="ph1033 like domains"/>
    <property type="match status" value="1"/>
</dbReference>
<reference evidence="2 3" key="1">
    <citation type="submission" date="2018-10" db="EMBL/GenBank/DDBJ databases">
        <title>An updated phylogeny of the Alphaproteobacteria reveals that the parasitic Rickettsiales and Holosporales have independent origins.</title>
        <authorList>
            <person name="Munoz-Gomez S.A."/>
            <person name="Hess S."/>
            <person name="Burger G."/>
            <person name="Lang B.F."/>
            <person name="Susko E."/>
            <person name="Slamovits C.H."/>
            <person name="Roger A.J."/>
        </authorList>
    </citation>
    <scope>NUCLEOTIDE SEQUENCE [LARGE SCALE GENOMIC DNA]</scope>
    <source>
        <strain evidence="2">HOLO01</strain>
    </source>
</reference>
<evidence type="ECO:0000313" key="2">
    <source>
        <dbReference type="EMBL" id="RZI45182.1"/>
    </source>
</evidence>
<dbReference type="InterPro" id="IPR052181">
    <property type="entry name" value="5hmC_binding"/>
</dbReference>
<protein>
    <submittedName>
        <fullName evidence="2">EVE domain-containing protein</fullName>
    </submittedName>
</protein>
<dbReference type="InterPro" id="IPR047197">
    <property type="entry name" value="THYN1-like_EVE"/>
</dbReference>
<gene>
    <name evidence="2" type="ORF">EQU50_08065</name>
</gene>
<dbReference type="EMBL" id="SCFB01000023">
    <property type="protein sequence ID" value="RZI45182.1"/>
    <property type="molecule type" value="Genomic_DNA"/>
</dbReference>
<accession>A0A4Q7DEW8</accession>
<dbReference type="OrthoDB" id="9791347at2"/>
<organism evidence="2 3">
    <name type="scientific">Candidatus Finniella inopinata</name>
    <dbReference type="NCBI Taxonomy" id="1696036"/>
    <lineage>
        <taxon>Bacteria</taxon>
        <taxon>Pseudomonadati</taxon>
        <taxon>Pseudomonadota</taxon>
        <taxon>Alphaproteobacteria</taxon>
        <taxon>Holosporales</taxon>
        <taxon>Candidatus Paracaedibacteraceae</taxon>
        <taxon>Candidatus Finniella</taxon>
    </lineage>
</organism>
<dbReference type="InterPro" id="IPR002740">
    <property type="entry name" value="EVE_domain"/>
</dbReference>
<dbReference type="PANTHER" id="PTHR14087:SF8">
    <property type="entry name" value="OS03G0676100 PROTEIN"/>
    <property type="match status" value="1"/>
</dbReference>
<dbReference type="AlphaFoldDB" id="A0A4Q7DEW8"/>
<dbReference type="CDD" id="cd21133">
    <property type="entry name" value="EVE"/>
    <property type="match status" value="1"/>
</dbReference>
<dbReference type="SUPFAM" id="SSF88697">
    <property type="entry name" value="PUA domain-like"/>
    <property type="match status" value="1"/>
</dbReference>
<name>A0A4Q7DEW8_9PROT</name>
<dbReference type="Proteomes" id="UP000293550">
    <property type="component" value="Unassembled WGS sequence"/>
</dbReference>
<evidence type="ECO:0000259" key="1">
    <source>
        <dbReference type="Pfam" id="PF01878"/>
    </source>
</evidence>
<sequence>MSYWLIKTEPSSWSWQDQKRQKTTAWDGVRNYQASNNLKAMSIGDLCFFYHSVSDKKIMGIVEVTKLYSPDPSDETGRFGMVDVTYKEPFLNPISLETIKHHPMLQHLALVRQSRLSVMPIDSDSWDIILNLSQRD</sequence>
<dbReference type="Pfam" id="PF01878">
    <property type="entry name" value="EVE"/>
    <property type="match status" value="1"/>
</dbReference>
<dbReference type="RefSeq" id="WP_130154612.1">
    <property type="nucleotide sequence ID" value="NZ_SCFB01000023.1"/>
</dbReference>
<dbReference type="InterPro" id="IPR015947">
    <property type="entry name" value="PUA-like_sf"/>
</dbReference>
<proteinExistence type="predicted"/>
<evidence type="ECO:0000313" key="3">
    <source>
        <dbReference type="Proteomes" id="UP000293550"/>
    </source>
</evidence>
<feature type="domain" description="EVE" evidence="1">
    <location>
        <begin position="2"/>
        <end position="132"/>
    </location>
</feature>
<keyword evidence="3" id="KW-1185">Reference proteome</keyword>
<dbReference type="PANTHER" id="PTHR14087">
    <property type="entry name" value="THYMOCYTE NUCLEAR PROTEIN 1"/>
    <property type="match status" value="1"/>
</dbReference>
<comment type="caution">
    <text evidence="2">The sequence shown here is derived from an EMBL/GenBank/DDBJ whole genome shotgun (WGS) entry which is preliminary data.</text>
</comment>